<dbReference type="Pfam" id="PF04195">
    <property type="entry name" value="Transposase_28"/>
    <property type="match status" value="1"/>
</dbReference>
<dbReference type="InterPro" id="IPR007321">
    <property type="entry name" value="Transposase_28"/>
</dbReference>
<dbReference type="AlphaFoldDB" id="A0AAN7IKA8"/>
<reference evidence="3 4" key="1">
    <citation type="journal article" date="2023" name="G3 (Bethesda)">
        <title>A haplotype-resolved chromosome-scale genome for Quercus rubra L. provides insights into the genetics of adaptive traits for red oak species.</title>
        <authorList>
            <person name="Kapoor B."/>
            <person name="Jenkins J."/>
            <person name="Schmutz J."/>
            <person name="Zhebentyayeva T."/>
            <person name="Kuelheim C."/>
            <person name="Coggeshall M."/>
            <person name="Heim C."/>
            <person name="Lasky J.R."/>
            <person name="Leites L."/>
            <person name="Islam-Faridi N."/>
            <person name="Romero-Severson J."/>
            <person name="DeLeo V.L."/>
            <person name="Lucas S.M."/>
            <person name="Lazic D."/>
            <person name="Gailing O."/>
            <person name="Carlson J."/>
            <person name="Staton M."/>
        </authorList>
    </citation>
    <scope>NUCLEOTIDE SEQUENCE [LARGE SCALE GENOMIC DNA]</scope>
    <source>
        <strain evidence="3">Pseudo-F2</strain>
    </source>
</reference>
<name>A0AAN7IKA8_QUERU</name>
<keyword evidence="4" id="KW-1185">Reference proteome</keyword>
<evidence type="ECO:0000313" key="3">
    <source>
        <dbReference type="EMBL" id="KAK4584768.1"/>
    </source>
</evidence>
<evidence type="ECO:0000259" key="2">
    <source>
        <dbReference type="Pfam" id="PF04195"/>
    </source>
</evidence>
<dbReference type="PANTHER" id="PTHR31099">
    <property type="entry name" value="OS06G0165300 PROTEIN"/>
    <property type="match status" value="1"/>
</dbReference>
<feature type="region of interest" description="Disordered" evidence="1">
    <location>
        <begin position="597"/>
        <end position="629"/>
    </location>
</feature>
<comment type="caution">
    <text evidence="3">The sequence shown here is derived from an EMBL/GenBank/DDBJ whole genome shotgun (WGS) entry which is preliminary data.</text>
</comment>
<sequence>MVSSSEVRTACPSVSFLFVSLGGSLGVFPHLENFIFEGSSLGVLVADLLPLLRQSIDWFRGLVREAMSDVRSGELETGLSSSGDPVEGDTAISAPREVRAFYALNKECGLDGDTLGRFKDRFQFSERVKVRLPSKGEQACNFFPGEVCFYESSFACGLRFPVHPFLMELLDYFGIALGQFMPNLWRIVVSCMGIWLAAMDGDMLRIDELVYLYCLKASKEYGYYELVPCERSTRTIRGLPSSFRYWKSRFFFVSGDDFETPSSEVWGELPRLHRRWGTPTLVKTRPKLKSRYRERVQKAIEYARTVENWDDLIDPRTLAFYCLGPESFAFVLRTLSIEGKKKMTTKFNKDMYAKMRTKKDEPLSNIWKKTVRITGRGSPAVLAASITPVAFGAETTRTASPSTTIEELLTPASKRPRLSSKEKEKVDSRTFTIWSDERLAVDRAHGVITAEDLKVFTRVPSNTVASRHVHRLVQVLRESLHITTEYLTQEAKVASLTSKMEAMEVETSKLKQSLIDSMGEANTLKEKVKAISDDLRAECQLTLEKDEQLLSVKESLKTIASRSVEAFQTTNEYNSVLFSWYFKGFELLRRYLVKHPSETDAPETVPANEAPESASADDSRAEENAIGDA</sequence>
<feature type="domain" description="Transposase (putative) gypsy type" evidence="2">
    <location>
        <begin position="147"/>
        <end position="188"/>
    </location>
</feature>
<dbReference type="Proteomes" id="UP001324115">
    <property type="component" value="Unassembled WGS sequence"/>
</dbReference>
<dbReference type="EMBL" id="JAXUIC010000006">
    <property type="protein sequence ID" value="KAK4584768.1"/>
    <property type="molecule type" value="Genomic_DNA"/>
</dbReference>
<organism evidence="3 4">
    <name type="scientific">Quercus rubra</name>
    <name type="common">Northern red oak</name>
    <name type="synonym">Quercus borealis</name>
    <dbReference type="NCBI Taxonomy" id="3512"/>
    <lineage>
        <taxon>Eukaryota</taxon>
        <taxon>Viridiplantae</taxon>
        <taxon>Streptophyta</taxon>
        <taxon>Embryophyta</taxon>
        <taxon>Tracheophyta</taxon>
        <taxon>Spermatophyta</taxon>
        <taxon>Magnoliopsida</taxon>
        <taxon>eudicotyledons</taxon>
        <taxon>Gunneridae</taxon>
        <taxon>Pentapetalae</taxon>
        <taxon>rosids</taxon>
        <taxon>fabids</taxon>
        <taxon>Fagales</taxon>
        <taxon>Fagaceae</taxon>
        <taxon>Quercus</taxon>
    </lineage>
</organism>
<evidence type="ECO:0000313" key="4">
    <source>
        <dbReference type="Proteomes" id="UP001324115"/>
    </source>
</evidence>
<proteinExistence type="predicted"/>
<gene>
    <name evidence="3" type="ORF">RGQ29_022460</name>
</gene>
<protein>
    <recommendedName>
        <fullName evidence="2">Transposase (putative) gypsy type domain-containing protein</fullName>
    </recommendedName>
</protein>
<dbReference type="PANTHER" id="PTHR31099:SF28">
    <property type="entry name" value="F5J5.12"/>
    <property type="match status" value="1"/>
</dbReference>
<accession>A0AAN7IKA8</accession>
<evidence type="ECO:0000256" key="1">
    <source>
        <dbReference type="SAM" id="MobiDB-lite"/>
    </source>
</evidence>